<feature type="repeat" description="PPR" evidence="5">
    <location>
        <begin position="668"/>
        <end position="702"/>
    </location>
</feature>
<dbReference type="PROSITE" id="PS51375">
    <property type="entry name" value="PPR"/>
    <property type="match status" value="3"/>
</dbReference>
<dbReference type="PANTHER" id="PTHR47447">
    <property type="entry name" value="OS03G0856100 PROTEIN"/>
    <property type="match status" value="1"/>
</dbReference>
<gene>
    <name evidence="7" type="ORF">EW146_g585</name>
</gene>
<reference evidence="7 8" key="1">
    <citation type="submission" date="2019-02" db="EMBL/GenBank/DDBJ databases">
        <title>Genome sequencing of the rare red list fungi Bondarzewia mesenterica.</title>
        <authorList>
            <person name="Buettner E."/>
            <person name="Kellner H."/>
        </authorList>
    </citation>
    <scope>NUCLEOTIDE SEQUENCE [LARGE SCALE GENOMIC DNA]</scope>
    <source>
        <strain evidence="7 8">DSM 108281</strain>
    </source>
</reference>
<dbReference type="Pfam" id="PF13041">
    <property type="entry name" value="PPR_2"/>
    <property type="match status" value="1"/>
</dbReference>
<evidence type="ECO:0000256" key="2">
    <source>
        <dbReference type="ARBA" id="ARBA00022737"/>
    </source>
</evidence>
<dbReference type="OrthoDB" id="185373at2759"/>
<feature type="repeat" description="PPR" evidence="5">
    <location>
        <begin position="703"/>
        <end position="737"/>
    </location>
</feature>
<dbReference type="InterPro" id="IPR002885">
    <property type="entry name" value="PPR_rpt"/>
</dbReference>
<keyword evidence="2" id="KW-0677">Repeat</keyword>
<comment type="function">
    <text evidence="3">Regulates mitochondrial small subunit maturation by controlling 15S rRNA 5'-end processing. Localizes to the 5' precursor of the 15S rRNA in a position that is subsequently occupied by mS47 in the mature yeast mtSSU. Uses structure and sequence-specific RNA recognition, binding to a single-stranded region of the precursor and specifically recognizing bases -6 to -1. The exchange of Ccm1 for mS47 is coupled to the irreversible removal of precursor rRNA that is accompanied by conformational changes of the mitoribosomal proteins uS5m and mS26. These conformational changes signal completion of 5'-end rRNA processing through protection of the mature 5'-end of the 15S rRNA and stabilization of mS47. The removal of the 5' precursor together with the dissociation of Ccm1 may be catalyzed by the 5'-3' exoribonuclease Pet127. Involved in the specific removal of group I introns in mitochondrial encoded transcripts.</text>
</comment>
<evidence type="ECO:0000313" key="7">
    <source>
        <dbReference type="EMBL" id="THH20854.1"/>
    </source>
</evidence>
<accession>A0A4S4M6G1</accession>
<feature type="region of interest" description="Disordered" evidence="6">
    <location>
        <begin position="352"/>
        <end position="372"/>
    </location>
</feature>
<evidence type="ECO:0000256" key="3">
    <source>
        <dbReference type="ARBA" id="ARBA00044493"/>
    </source>
</evidence>
<keyword evidence="8" id="KW-1185">Reference proteome</keyword>
<evidence type="ECO:0000256" key="4">
    <source>
        <dbReference type="ARBA" id="ARBA00044511"/>
    </source>
</evidence>
<organism evidence="7 8">
    <name type="scientific">Bondarzewia mesenterica</name>
    <dbReference type="NCBI Taxonomy" id="1095465"/>
    <lineage>
        <taxon>Eukaryota</taxon>
        <taxon>Fungi</taxon>
        <taxon>Dikarya</taxon>
        <taxon>Basidiomycota</taxon>
        <taxon>Agaricomycotina</taxon>
        <taxon>Agaricomycetes</taxon>
        <taxon>Russulales</taxon>
        <taxon>Bondarzewiaceae</taxon>
        <taxon>Bondarzewia</taxon>
    </lineage>
</organism>
<feature type="region of interest" description="Disordered" evidence="6">
    <location>
        <begin position="68"/>
        <end position="93"/>
    </location>
</feature>
<dbReference type="AlphaFoldDB" id="A0A4S4M6G1"/>
<protein>
    <recommendedName>
        <fullName evidence="9">Pentacotripeptide-repeat region of PRORP domain-containing protein</fullName>
    </recommendedName>
</protein>
<comment type="subunit">
    <text evidence="4">Binds to mitochondrial small subunit 15S rRNA.</text>
</comment>
<evidence type="ECO:0008006" key="9">
    <source>
        <dbReference type="Google" id="ProtNLM"/>
    </source>
</evidence>
<evidence type="ECO:0000313" key="8">
    <source>
        <dbReference type="Proteomes" id="UP000310158"/>
    </source>
</evidence>
<sequence>MHWRVGCGCRHHLQHIIRGYLVRPTRSVLLPQAALCNHQLTFSRWLSALSPAIHDATYDKWSRTSASLTPHRTSVNHQTRASSNAAKGRSTRAEHIPLPPELLEVIDSALIWTITREMLSKKLEGVPGTLKVLNQLYGSQRNCKLAERMVSTTQPTRALRVLVLAHRLGCALEQQAFEAVAWNLAKDKLWDLIPPLVFLAKDLIHRSSVSLLNWHARSLVGLSEFALLDQVLNSFKEEGLRPDRRTFHTIASGHIRNNNLPAAMKALAQMQEDGHAIDATTQAAVAAAYRTLGPDVFVQSQALDALASADGRTSTLILNALMQLAIDAHDVDRLVSIVQLFDQDKLSVPRAFRNGGTSTVRDGSRPRPHSMQWASSHASSTKIVPPIHPDIVSYTILLNYMARRRDLASAILLMEQIQATSVRPDAPFAAALIRIYLAVDRPDTAVHIVSSMCGGDLTIVRLFSELSLNVSSEGIPSILDGELAPTTEIFNALLSGMLSIRGLDGMRVVLKIMLACNVPPDRYTLDIFISHLDRVEGLQSSEIARTLHRLLAVTSQPSLNHIQALLRVILRLERQQGKRSGWNSTPSPQLPNPRISPTEGPFDPIAGIQPLSHPSVTQPILESLKSRGVRANRATAALRIQHDAVTRTDMTAARDAFQIMLDRGLHPNEYHYGALMEGYVKAGDFAAARAVLDAAAKAGVKRNVVMYTILIAGYARLRQPDQAIRSLRDMVSLGVKPDGVVVSTVASAYFAVGAYKLARRVVVNLWPFIAPFPRDLREAPLKILVDRLRSLQSSHSKGQTTKMLTEREKDLIRRQLGRIAKDWRLLTDVQKEYKQAASNYLTTRPRSYGSHSKSNAS</sequence>
<proteinExistence type="inferred from homology"/>
<feature type="repeat" description="PPR" evidence="5">
    <location>
        <begin position="390"/>
        <end position="424"/>
    </location>
</feature>
<dbReference type="NCBIfam" id="TIGR00756">
    <property type="entry name" value="PPR"/>
    <property type="match status" value="1"/>
</dbReference>
<name>A0A4S4M6G1_9AGAM</name>
<comment type="caution">
    <text evidence="7">The sequence shown here is derived from an EMBL/GenBank/DDBJ whole genome shotgun (WGS) entry which is preliminary data.</text>
</comment>
<dbReference type="PANTHER" id="PTHR47447:SF23">
    <property type="entry name" value="PENTACOTRIPEPTIDE-REPEAT REGION OF PRORP DOMAIN-CONTAINING PROTEIN"/>
    <property type="match status" value="1"/>
</dbReference>
<evidence type="ECO:0000256" key="5">
    <source>
        <dbReference type="PROSITE-ProRule" id="PRU00708"/>
    </source>
</evidence>
<dbReference type="Proteomes" id="UP000310158">
    <property type="component" value="Unassembled WGS sequence"/>
</dbReference>
<evidence type="ECO:0000256" key="1">
    <source>
        <dbReference type="ARBA" id="ARBA00006192"/>
    </source>
</evidence>
<dbReference type="EMBL" id="SGPL01000013">
    <property type="protein sequence ID" value="THH20854.1"/>
    <property type="molecule type" value="Genomic_DNA"/>
</dbReference>
<comment type="similarity">
    <text evidence="1">Belongs to the CCM1 family.</text>
</comment>
<dbReference type="Gene3D" id="1.25.40.10">
    <property type="entry name" value="Tetratricopeptide repeat domain"/>
    <property type="match status" value="3"/>
</dbReference>
<feature type="compositionally biased region" description="Polar residues" evidence="6">
    <location>
        <begin position="68"/>
        <end position="85"/>
    </location>
</feature>
<evidence type="ECO:0000256" key="6">
    <source>
        <dbReference type="SAM" id="MobiDB-lite"/>
    </source>
</evidence>
<dbReference type="Pfam" id="PF01535">
    <property type="entry name" value="PPR"/>
    <property type="match status" value="1"/>
</dbReference>
<dbReference type="InterPro" id="IPR011990">
    <property type="entry name" value="TPR-like_helical_dom_sf"/>
</dbReference>
<feature type="region of interest" description="Disordered" evidence="6">
    <location>
        <begin position="578"/>
        <end position="601"/>
    </location>
</feature>